<proteinExistence type="predicted"/>
<evidence type="ECO:0000313" key="2">
    <source>
        <dbReference type="EMBL" id="BCJ42920.1"/>
    </source>
</evidence>
<dbReference type="Proteomes" id="UP000676967">
    <property type="component" value="Chromosome"/>
</dbReference>
<feature type="compositionally biased region" description="Polar residues" evidence="1">
    <location>
        <begin position="251"/>
        <end position="279"/>
    </location>
</feature>
<dbReference type="EMBL" id="AP023356">
    <property type="protein sequence ID" value="BCJ42920.1"/>
    <property type="molecule type" value="Genomic_DNA"/>
</dbReference>
<protein>
    <recommendedName>
        <fullName evidence="4">PPE family domain-containing protein</fullName>
    </recommendedName>
</protein>
<name>A0ABM7LUE1_9ACTN</name>
<feature type="compositionally biased region" description="Polar residues" evidence="1">
    <location>
        <begin position="347"/>
        <end position="366"/>
    </location>
</feature>
<evidence type="ECO:0000313" key="3">
    <source>
        <dbReference type="Proteomes" id="UP000676967"/>
    </source>
</evidence>
<keyword evidence="3" id="KW-1185">Reference proteome</keyword>
<feature type="region of interest" description="Disordered" evidence="1">
    <location>
        <begin position="209"/>
        <end position="459"/>
    </location>
</feature>
<reference evidence="2 3" key="1">
    <citation type="submission" date="2020-08" db="EMBL/GenBank/DDBJ databases">
        <title>Whole genome shotgun sequence of Actinoplanes ianthinogenes NBRC 13996.</title>
        <authorList>
            <person name="Komaki H."/>
            <person name="Tamura T."/>
        </authorList>
    </citation>
    <scope>NUCLEOTIDE SEQUENCE [LARGE SCALE GENOMIC DNA]</scope>
    <source>
        <strain evidence="2 3">NBRC 13996</strain>
    </source>
</reference>
<evidence type="ECO:0008006" key="4">
    <source>
        <dbReference type="Google" id="ProtNLM"/>
    </source>
</evidence>
<feature type="compositionally biased region" description="Polar residues" evidence="1">
    <location>
        <begin position="375"/>
        <end position="393"/>
    </location>
</feature>
<feature type="compositionally biased region" description="Polar residues" evidence="1">
    <location>
        <begin position="295"/>
        <end position="304"/>
    </location>
</feature>
<accession>A0ABM7LUE1</accession>
<organism evidence="2 3">
    <name type="scientific">Actinoplanes ianthinogenes</name>
    <dbReference type="NCBI Taxonomy" id="122358"/>
    <lineage>
        <taxon>Bacteria</taxon>
        <taxon>Bacillati</taxon>
        <taxon>Actinomycetota</taxon>
        <taxon>Actinomycetes</taxon>
        <taxon>Micromonosporales</taxon>
        <taxon>Micromonosporaceae</taxon>
        <taxon>Actinoplanes</taxon>
    </lineage>
</organism>
<gene>
    <name evidence="2" type="ORF">Aiant_35770</name>
</gene>
<sequence>MGLGHPAGDLSLTCPKGGRLMLANTDNGGGTDWTTQSVPQMWSMLESQDGTAHKDLLVTWKKSADLLVDHLSRVKNYRDSLAEVWPPEKSAAAAKYLDRLDDLIRHLSETYHATVQNHHALGGATSALVSARVKLAGIYEEYMSNQKVLDAYALKQQSSAQTLSKWRAVSLSPSAAVESRQLDLQVQAQVVMSTLSTDLAQAQLNITTPQPYIPGLSTREEGKGQGGRSSGINNAPGGPPSKLQQGGAAPTPSSNINLSNAGGGTNSADQHPNGSGLSSRNDKPDGHPTGPILAGSTSNTSTPVATPPTLPPQSGSFPSPANGLAIPPAVGLPPLSQQGTPPHEPSPSHSWQGPSSGTSAGKSSRQIAPGGIIGGTSNAIPARTNSGLTQRVNPTGGLIGQSPPAIIQPRRQSPNDRNGAPEIRDSWDPENPWLVDKGTDPIILPPERKAIDPGPAIGL</sequence>
<evidence type="ECO:0000256" key="1">
    <source>
        <dbReference type="SAM" id="MobiDB-lite"/>
    </source>
</evidence>